<evidence type="ECO:0000256" key="3">
    <source>
        <dbReference type="ARBA" id="ARBA00022475"/>
    </source>
</evidence>
<dbReference type="PANTHER" id="PTHR34584">
    <property type="entry name" value="NA(+)/H(+) ANTIPORTER SUBUNIT E1"/>
    <property type="match status" value="1"/>
</dbReference>
<dbReference type="PANTHER" id="PTHR34584:SF1">
    <property type="entry name" value="NA(+)_H(+) ANTIPORTER SUBUNIT E1"/>
    <property type="match status" value="1"/>
</dbReference>
<sequence>MSFIKSNNKRDKNVKSTLRLAVILCVLWVLLSGHFTPLLLFLGLASVALVLWMDWRMDEIDHEQFYLPVTRDLLTHVVKLSWLVILSNIDVCLRIYGIRKASPTFMEIPLPFTNPLSKVIFANAITLTPGTVSMAIKDDTLLIHSVSKEGAEDLKNGAMVDIIPRIKDKHVKTVPVPATSDYPPKKIKEKDVSL</sequence>
<dbReference type="KEGG" id="salk:FBQ74_06255"/>
<evidence type="ECO:0000256" key="8">
    <source>
        <dbReference type="SAM" id="Phobius"/>
    </source>
</evidence>
<feature type="transmembrane region" description="Helical" evidence="8">
    <location>
        <begin position="20"/>
        <end position="53"/>
    </location>
</feature>
<organism evidence="9 10">
    <name type="scientific">Salinimonas iocasae</name>
    <dbReference type="NCBI Taxonomy" id="2572577"/>
    <lineage>
        <taxon>Bacteria</taxon>
        <taxon>Pseudomonadati</taxon>
        <taxon>Pseudomonadota</taxon>
        <taxon>Gammaproteobacteria</taxon>
        <taxon>Alteromonadales</taxon>
        <taxon>Alteromonadaceae</taxon>
        <taxon>Alteromonas/Salinimonas group</taxon>
        <taxon>Salinimonas</taxon>
    </lineage>
</organism>
<comment type="subcellular location">
    <subcellularLocation>
        <location evidence="1">Cell membrane</location>
        <topology evidence="1">Multi-pass membrane protein</topology>
    </subcellularLocation>
</comment>
<dbReference type="GO" id="GO:0008324">
    <property type="term" value="F:monoatomic cation transmembrane transporter activity"/>
    <property type="evidence" value="ECO:0007669"/>
    <property type="project" value="InterPro"/>
</dbReference>
<name>A0A5B7YC04_9ALTE</name>
<evidence type="ECO:0000256" key="2">
    <source>
        <dbReference type="ARBA" id="ARBA00006228"/>
    </source>
</evidence>
<keyword evidence="3" id="KW-1003">Cell membrane</keyword>
<keyword evidence="5 8" id="KW-1133">Transmembrane helix</keyword>
<dbReference type="OrthoDB" id="9807187at2"/>
<reference evidence="9 10" key="1">
    <citation type="submission" date="2019-04" db="EMBL/GenBank/DDBJ databases">
        <title>Salinimonas iocasae sp. nov., a halophilic bacterium isolated from the outer tube casing of tubeworms in Okinawa Trough.</title>
        <authorList>
            <person name="Zhang H."/>
            <person name="Wang H."/>
            <person name="Li C."/>
        </authorList>
    </citation>
    <scope>NUCLEOTIDE SEQUENCE [LARGE SCALE GENOMIC DNA]</scope>
    <source>
        <strain evidence="9 10">KX18D6</strain>
    </source>
</reference>
<proteinExistence type="inferred from homology"/>
<feature type="compositionally biased region" description="Basic and acidic residues" evidence="7">
    <location>
        <begin position="183"/>
        <end position="194"/>
    </location>
</feature>
<evidence type="ECO:0000256" key="4">
    <source>
        <dbReference type="ARBA" id="ARBA00022692"/>
    </source>
</evidence>
<keyword evidence="6 8" id="KW-0472">Membrane</keyword>
<feature type="region of interest" description="Disordered" evidence="7">
    <location>
        <begin position="175"/>
        <end position="194"/>
    </location>
</feature>
<dbReference type="GO" id="GO:0005886">
    <property type="term" value="C:plasma membrane"/>
    <property type="evidence" value="ECO:0007669"/>
    <property type="project" value="UniProtKB-SubCell"/>
</dbReference>
<dbReference type="InterPro" id="IPR002758">
    <property type="entry name" value="Cation_antiport_E"/>
</dbReference>
<keyword evidence="10" id="KW-1185">Reference proteome</keyword>
<evidence type="ECO:0000256" key="7">
    <source>
        <dbReference type="SAM" id="MobiDB-lite"/>
    </source>
</evidence>
<gene>
    <name evidence="9" type="ORF">FBQ74_06255</name>
</gene>
<keyword evidence="4 8" id="KW-0812">Transmembrane</keyword>
<dbReference type="Proteomes" id="UP000304912">
    <property type="component" value="Chromosome"/>
</dbReference>
<evidence type="ECO:0000256" key="5">
    <source>
        <dbReference type="ARBA" id="ARBA00022989"/>
    </source>
</evidence>
<evidence type="ECO:0008006" key="11">
    <source>
        <dbReference type="Google" id="ProtNLM"/>
    </source>
</evidence>
<evidence type="ECO:0000313" key="10">
    <source>
        <dbReference type="Proteomes" id="UP000304912"/>
    </source>
</evidence>
<evidence type="ECO:0000313" key="9">
    <source>
        <dbReference type="EMBL" id="QCZ93114.1"/>
    </source>
</evidence>
<protein>
    <recommendedName>
        <fullName evidence="11">Cation transporter</fullName>
    </recommendedName>
</protein>
<dbReference type="Pfam" id="PF01899">
    <property type="entry name" value="MNHE"/>
    <property type="match status" value="1"/>
</dbReference>
<evidence type="ECO:0000256" key="6">
    <source>
        <dbReference type="ARBA" id="ARBA00023136"/>
    </source>
</evidence>
<comment type="similarity">
    <text evidence="2">Belongs to the CPA3 antiporters (TC 2.A.63) subunit E family.</text>
</comment>
<accession>A0A5B7YC04</accession>
<evidence type="ECO:0000256" key="1">
    <source>
        <dbReference type="ARBA" id="ARBA00004651"/>
    </source>
</evidence>
<dbReference type="EMBL" id="CP039852">
    <property type="protein sequence ID" value="QCZ93114.1"/>
    <property type="molecule type" value="Genomic_DNA"/>
</dbReference>
<dbReference type="AlphaFoldDB" id="A0A5B7YC04"/>